<accession>A0A1J1IX91</accession>
<evidence type="ECO:0000313" key="6">
    <source>
        <dbReference type="Proteomes" id="UP000183832"/>
    </source>
</evidence>
<proteinExistence type="predicted"/>
<evidence type="ECO:0000259" key="4">
    <source>
        <dbReference type="PROSITE" id="PS50826"/>
    </source>
</evidence>
<reference evidence="5 6" key="1">
    <citation type="submission" date="2015-04" db="EMBL/GenBank/DDBJ databases">
        <authorList>
            <person name="Syromyatnikov M.Y."/>
            <person name="Popov V.N."/>
        </authorList>
    </citation>
    <scope>NUCLEOTIDE SEQUENCE [LARGE SCALE GENOMIC DNA]</scope>
</reference>
<dbReference type="PANTHER" id="PTHR47194">
    <property type="entry name" value="SORTING NEXIN-29-RELATED"/>
    <property type="match status" value="1"/>
</dbReference>
<dbReference type="PROSITE" id="PS50195">
    <property type="entry name" value="PX"/>
    <property type="match status" value="1"/>
</dbReference>
<dbReference type="SMART" id="SM00593">
    <property type="entry name" value="RUN"/>
    <property type="match status" value="1"/>
</dbReference>
<sequence>MNSNNKINDEKRLILSELINVTREISSKYNGGKQVVTEEHPEVERLLQLLEKTLCYGLKSSILENVQELFLLSSAPNGNLFWSFASQHLTKHELERFSSYKNLWTDRGKTKALIRNALNERCLERYILTWLSAENIGEFYEPFALLRDEKATAILPKLAADLSPVLFAISIDIPELNVTSSKTPATKPEPIIAVPNSSNVMKASAGKLRRNIDDFEETVKVHEVTNSVKVENFLLPSSTLESSSHSSNKTSFTTESSAGSSSNFNFKDDMQNLHLKDDDTISHSSSSSDESFTENKEIQTVEHIATVEPLINATTQIDNEVIIQKQRERIMELENQILELTSENSRLRNLLSTTKINNLANFQISIPRATLQKTKTKNYYIYEINLRSKNGDESWTIFKRYRDFHKLHKNLKKEYLQIKVLDFPPKKKIGNLDFDFVEERRQRLQVYIRHVLQNLPELATCDSRKILEAKCPFFKT</sequence>
<dbReference type="SMART" id="SM00312">
    <property type="entry name" value="PX"/>
    <property type="match status" value="1"/>
</dbReference>
<dbReference type="SUPFAM" id="SSF140741">
    <property type="entry name" value="RUN domain-like"/>
    <property type="match status" value="1"/>
</dbReference>
<dbReference type="PANTHER" id="PTHR47194:SF3">
    <property type="entry name" value="SORTING NEXIN 29"/>
    <property type="match status" value="1"/>
</dbReference>
<dbReference type="STRING" id="568069.A0A1J1IX91"/>
<dbReference type="Gene3D" id="1.20.58.900">
    <property type="match status" value="1"/>
</dbReference>
<organism evidence="5 6">
    <name type="scientific">Clunio marinus</name>
    <dbReference type="NCBI Taxonomy" id="568069"/>
    <lineage>
        <taxon>Eukaryota</taxon>
        <taxon>Metazoa</taxon>
        <taxon>Ecdysozoa</taxon>
        <taxon>Arthropoda</taxon>
        <taxon>Hexapoda</taxon>
        <taxon>Insecta</taxon>
        <taxon>Pterygota</taxon>
        <taxon>Neoptera</taxon>
        <taxon>Endopterygota</taxon>
        <taxon>Diptera</taxon>
        <taxon>Nematocera</taxon>
        <taxon>Chironomoidea</taxon>
        <taxon>Chironomidae</taxon>
        <taxon>Clunio</taxon>
    </lineage>
</organism>
<dbReference type="Proteomes" id="UP000183832">
    <property type="component" value="Unassembled WGS sequence"/>
</dbReference>
<keyword evidence="6" id="KW-1185">Reference proteome</keyword>
<dbReference type="GO" id="GO:0035091">
    <property type="term" value="F:phosphatidylinositol binding"/>
    <property type="evidence" value="ECO:0007669"/>
    <property type="project" value="InterPro"/>
</dbReference>
<name>A0A1J1IX91_9DIPT</name>
<keyword evidence="1" id="KW-0175">Coiled coil</keyword>
<feature type="region of interest" description="Disordered" evidence="2">
    <location>
        <begin position="277"/>
        <end position="296"/>
    </location>
</feature>
<evidence type="ECO:0000256" key="2">
    <source>
        <dbReference type="SAM" id="MobiDB-lite"/>
    </source>
</evidence>
<dbReference type="EMBL" id="CVRI01000063">
    <property type="protein sequence ID" value="CRL04720.1"/>
    <property type="molecule type" value="Genomic_DNA"/>
</dbReference>
<dbReference type="PROSITE" id="PS50826">
    <property type="entry name" value="RUN"/>
    <property type="match status" value="1"/>
</dbReference>
<feature type="domain" description="RUN" evidence="4">
    <location>
        <begin position="37"/>
        <end position="174"/>
    </location>
</feature>
<evidence type="ECO:0000259" key="3">
    <source>
        <dbReference type="PROSITE" id="PS50195"/>
    </source>
</evidence>
<dbReference type="SUPFAM" id="SSF64268">
    <property type="entry name" value="PX domain"/>
    <property type="match status" value="1"/>
</dbReference>
<feature type="coiled-coil region" evidence="1">
    <location>
        <begin position="323"/>
        <end position="350"/>
    </location>
</feature>
<feature type="domain" description="PX" evidence="3">
    <location>
        <begin position="360"/>
        <end position="476"/>
    </location>
</feature>
<dbReference type="InterPro" id="IPR037213">
    <property type="entry name" value="Run_dom_sf"/>
</dbReference>
<gene>
    <name evidence="5" type="primary">putative Sorting nexin-29</name>
    <name evidence="5" type="ORF">CLUMA_CG017780</name>
</gene>
<dbReference type="CDD" id="cd17689">
    <property type="entry name" value="RUN_SNX29"/>
    <property type="match status" value="1"/>
</dbReference>
<evidence type="ECO:0000256" key="1">
    <source>
        <dbReference type="SAM" id="Coils"/>
    </source>
</evidence>
<dbReference type="Pfam" id="PF02759">
    <property type="entry name" value="RUN"/>
    <property type="match status" value="1"/>
</dbReference>
<dbReference type="InterPro" id="IPR004012">
    <property type="entry name" value="Run_dom"/>
</dbReference>
<dbReference type="InterPro" id="IPR036871">
    <property type="entry name" value="PX_dom_sf"/>
</dbReference>
<dbReference type="AlphaFoldDB" id="A0A1J1IX91"/>
<dbReference type="Pfam" id="PF00787">
    <property type="entry name" value="PX"/>
    <property type="match status" value="1"/>
</dbReference>
<dbReference type="OrthoDB" id="93876at2759"/>
<dbReference type="InterPro" id="IPR047329">
    <property type="entry name" value="RUN_SNX29"/>
</dbReference>
<dbReference type="Gene3D" id="3.30.1520.10">
    <property type="entry name" value="Phox-like domain"/>
    <property type="match status" value="1"/>
</dbReference>
<dbReference type="InterPro" id="IPR001683">
    <property type="entry name" value="PX_dom"/>
</dbReference>
<feature type="region of interest" description="Disordered" evidence="2">
    <location>
        <begin position="239"/>
        <end position="265"/>
    </location>
</feature>
<evidence type="ECO:0000313" key="5">
    <source>
        <dbReference type="EMBL" id="CRL04720.1"/>
    </source>
</evidence>
<protein>
    <submittedName>
        <fullName evidence="5">CLUMA_CG017780, isoform A</fullName>
    </submittedName>
</protein>